<reference evidence="1 2" key="1">
    <citation type="journal article" date="2022" name="ISME Commun">
        <title>Vulcanimicrobium alpinus gen. nov. sp. nov., the first cultivated representative of the candidate phylum 'Eremiobacterota', is a metabolically versatile aerobic anoxygenic phototroph.</title>
        <authorList>
            <person name="Yabe S."/>
            <person name="Muto K."/>
            <person name="Abe K."/>
            <person name="Yokota A."/>
            <person name="Staudigel H."/>
            <person name="Tebo B.M."/>
        </authorList>
    </citation>
    <scope>NUCLEOTIDE SEQUENCE [LARGE SCALE GENOMIC DNA]</scope>
    <source>
        <strain evidence="1 2">WC8-2</strain>
    </source>
</reference>
<dbReference type="KEGG" id="vab:WPS_23580"/>
<evidence type="ECO:0000313" key="1">
    <source>
        <dbReference type="EMBL" id="BDE07082.1"/>
    </source>
</evidence>
<organism evidence="1 2">
    <name type="scientific">Vulcanimicrobium alpinum</name>
    <dbReference type="NCBI Taxonomy" id="3016050"/>
    <lineage>
        <taxon>Bacteria</taxon>
        <taxon>Bacillati</taxon>
        <taxon>Vulcanimicrobiota</taxon>
        <taxon>Vulcanimicrobiia</taxon>
        <taxon>Vulcanimicrobiales</taxon>
        <taxon>Vulcanimicrobiaceae</taxon>
        <taxon>Vulcanimicrobium</taxon>
    </lineage>
</organism>
<dbReference type="EMBL" id="AP025523">
    <property type="protein sequence ID" value="BDE07082.1"/>
    <property type="molecule type" value="Genomic_DNA"/>
</dbReference>
<keyword evidence="2" id="KW-1185">Reference proteome</keyword>
<protein>
    <submittedName>
        <fullName evidence="1">Uncharacterized protein</fullName>
    </submittedName>
</protein>
<name>A0AAN1XXA8_UNVUL</name>
<dbReference type="AlphaFoldDB" id="A0AAN1XXA8"/>
<sequence>MGGDGPDDASVDFDECVVADARAELAHDAAADAHAAGDDQIFRAAPRRDAGRREILLQSQRGRYTFLRSSEVRNSSFVFVRPSAA</sequence>
<proteinExistence type="predicted"/>
<evidence type="ECO:0000313" key="2">
    <source>
        <dbReference type="Proteomes" id="UP001317532"/>
    </source>
</evidence>
<dbReference type="Proteomes" id="UP001317532">
    <property type="component" value="Chromosome"/>
</dbReference>
<gene>
    <name evidence="1" type="ORF">WPS_23580</name>
</gene>
<accession>A0AAN1XXA8</accession>